<evidence type="ECO:0000313" key="7">
    <source>
        <dbReference type="Proteomes" id="UP001224845"/>
    </source>
</evidence>
<comment type="similarity">
    <text evidence="1 4">Belongs to the aldehyde dehydrogenase family.</text>
</comment>
<name>A0AAW8E868_VARPD</name>
<evidence type="ECO:0000256" key="4">
    <source>
        <dbReference type="RuleBase" id="RU003345"/>
    </source>
</evidence>
<dbReference type="InterPro" id="IPR016163">
    <property type="entry name" value="Ald_DH_C"/>
</dbReference>
<dbReference type="PROSITE" id="PS00687">
    <property type="entry name" value="ALDEHYDE_DEHYDR_GLU"/>
    <property type="match status" value="1"/>
</dbReference>
<sequence>MKCYTHFYADGRFLECTGAARMALISPSYGTRIGDVVACSAHNVERAVHSARAGFRAWSASSIDERRGALQRLHHELESRAAAATHALAEEMGCPTWLGRLMQLPMPLKGLQFAIEGLEQVGWRETIGNGIVERVPAGVVVAITPWNFPLHQIVAKVAAAIGAGCSVILKPSEVAPGAAQLFMEAVHACDLPVGVVNMVWGAASVGEQLTTHPQVDRISFTGSTDVGRKIMASAAQGLTPVTLELGGKSAAVLLEDADLDAAIPAVVRLGMANSGQACVSQSRLIAPARLVPEIVERLRNAIASWPLGDPLEDATRLGPVATEGQLQRVRRMIGRAQEQGAKLLVGGAQPPAGLGQGWYVQPTLFGDVRPDMEIAQEEVFGPVLALLPYESEQEAADFANATRYGLSGAVWSRDAERAVDFARRMRTGQVVINGAAQNLATPFGGWGLSGFGRENGRFGIEDLLNYRSLHGAA</sequence>
<feature type="domain" description="Aldehyde dehydrogenase" evidence="5">
    <location>
        <begin position="20"/>
        <end position="467"/>
    </location>
</feature>
<dbReference type="CDD" id="cd07138">
    <property type="entry name" value="ALDH_CddD_SSP0762"/>
    <property type="match status" value="1"/>
</dbReference>
<evidence type="ECO:0000259" key="5">
    <source>
        <dbReference type="Pfam" id="PF00171"/>
    </source>
</evidence>
<dbReference type="InterPro" id="IPR016162">
    <property type="entry name" value="Ald_DH_N"/>
</dbReference>
<dbReference type="Gene3D" id="3.40.605.10">
    <property type="entry name" value="Aldehyde Dehydrogenase, Chain A, domain 1"/>
    <property type="match status" value="1"/>
</dbReference>
<evidence type="ECO:0000256" key="2">
    <source>
        <dbReference type="ARBA" id="ARBA00023002"/>
    </source>
</evidence>
<reference evidence="6" key="1">
    <citation type="submission" date="2023-07" db="EMBL/GenBank/DDBJ databases">
        <title>Sorghum-associated microbial communities from plants grown in Nebraska, USA.</title>
        <authorList>
            <person name="Schachtman D."/>
        </authorList>
    </citation>
    <scope>NUCLEOTIDE SEQUENCE</scope>
    <source>
        <strain evidence="6">DS3315</strain>
    </source>
</reference>
<evidence type="ECO:0000256" key="1">
    <source>
        <dbReference type="ARBA" id="ARBA00009986"/>
    </source>
</evidence>
<gene>
    <name evidence="6" type="ORF">J2W39_000129</name>
</gene>
<accession>A0AAW8E868</accession>
<dbReference type="EC" id="1.2.1.3" evidence="6"/>
<dbReference type="PANTHER" id="PTHR42804">
    <property type="entry name" value="ALDEHYDE DEHYDROGENASE"/>
    <property type="match status" value="1"/>
</dbReference>
<dbReference type="PANTHER" id="PTHR42804:SF1">
    <property type="entry name" value="ALDEHYDE DEHYDROGENASE-RELATED"/>
    <property type="match status" value="1"/>
</dbReference>
<feature type="active site" evidence="3">
    <location>
        <position position="244"/>
    </location>
</feature>
<dbReference type="EMBL" id="JAUSRV010000001">
    <property type="protein sequence ID" value="MDP9968906.1"/>
    <property type="molecule type" value="Genomic_DNA"/>
</dbReference>
<dbReference type="InterPro" id="IPR029510">
    <property type="entry name" value="Ald_DH_CS_GLU"/>
</dbReference>
<keyword evidence="2 4" id="KW-0560">Oxidoreductase</keyword>
<dbReference type="InterPro" id="IPR015590">
    <property type="entry name" value="Aldehyde_DH_dom"/>
</dbReference>
<dbReference type="GO" id="GO:0004029">
    <property type="term" value="F:aldehyde dehydrogenase (NAD+) activity"/>
    <property type="evidence" value="ECO:0007669"/>
    <property type="project" value="UniProtKB-EC"/>
</dbReference>
<proteinExistence type="inferred from homology"/>
<evidence type="ECO:0000256" key="3">
    <source>
        <dbReference type="PROSITE-ProRule" id="PRU10007"/>
    </source>
</evidence>
<evidence type="ECO:0000313" key="6">
    <source>
        <dbReference type="EMBL" id="MDP9968906.1"/>
    </source>
</evidence>
<comment type="caution">
    <text evidence="6">The sequence shown here is derived from an EMBL/GenBank/DDBJ whole genome shotgun (WGS) entry which is preliminary data.</text>
</comment>
<dbReference type="RefSeq" id="WP_307591524.1">
    <property type="nucleotide sequence ID" value="NZ_JAUSRV010000001.1"/>
</dbReference>
<dbReference type="InterPro" id="IPR016161">
    <property type="entry name" value="Ald_DH/histidinol_DH"/>
</dbReference>
<dbReference type="Pfam" id="PF00171">
    <property type="entry name" value="Aldedh"/>
    <property type="match status" value="1"/>
</dbReference>
<organism evidence="6 7">
    <name type="scientific">Variovorax paradoxus</name>
    <dbReference type="NCBI Taxonomy" id="34073"/>
    <lineage>
        <taxon>Bacteria</taxon>
        <taxon>Pseudomonadati</taxon>
        <taxon>Pseudomonadota</taxon>
        <taxon>Betaproteobacteria</taxon>
        <taxon>Burkholderiales</taxon>
        <taxon>Comamonadaceae</taxon>
        <taxon>Variovorax</taxon>
    </lineage>
</organism>
<dbReference type="Gene3D" id="3.40.309.10">
    <property type="entry name" value="Aldehyde Dehydrogenase, Chain A, domain 2"/>
    <property type="match status" value="1"/>
</dbReference>
<dbReference type="Proteomes" id="UP001224845">
    <property type="component" value="Unassembled WGS sequence"/>
</dbReference>
<dbReference type="SUPFAM" id="SSF53720">
    <property type="entry name" value="ALDH-like"/>
    <property type="match status" value="1"/>
</dbReference>
<protein>
    <submittedName>
        <fullName evidence="6">Aldehyde dehydrogenase (NAD+)</fullName>
        <ecNumber evidence="6">1.2.1.3</ecNumber>
    </submittedName>
</protein>
<dbReference type="AlphaFoldDB" id="A0AAW8E868"/>